<gene>
    <name evidence="2" type="ORF">CVLEPA_LOCUS13629</name>
</gene>
<feature type="region of interest" description="Disordered" evidence="1">
    <location>
        <begin position="1"/>
        <end position="137"/>
    </location>
</feature>
<comment type="caution">
    <text evidence="2">The sequence shown here is derived from an EMBL/GenBank/DDBJ whole genome shotgun (WGS) entry which is preliminary data.</text>
</comment>
<feature type="region of interest" description="Disordered" evidence="1">
    <location>
        <begin position="167"/>
        <end position="241"/>
    </location>
</feature>
<protein>
    <submittedName>
        <fullName evidence="2">Uncharacterized protein</fullName>
    </submittedName>
</protein>
<dbReference type="Proteomes" id="UP001642483">
    <property type="component" value="Unassembled WGS sequence"/>
</dbReference>
<evidence type="ECO:0000313" key="3">
    <source>
        <dbReference type="Proteomes" id="UP001642483"/>
    </source>
</evidence>
<evidence type="ECO:0000313" key="2">
    <source>
        <dbReference type="EMBL" id="CAK8682862.1"/>
    </source>
</evidence>
<feature type="compositionally biased region" description="Polar residues" evidence="1">
    <location>
        <begin position="80"/>
        <end position="89"/>
    </location>
</feature>
<evidence type="ECO:0000256" key="1">
    <source>
        <dbReference type="SAM" id="MobiDB-lite"/>
    </source>
</evidence>
<keyword evidence="3" id="KW-1185">Reference proteome</keyword>
<sequence length="250" mass="26932">MAALNETSRSDGALSHRHKQFDAYGASRSLGSPEERRGRANVVMRSRHSSQPRPSSMHLAPTSKPTSSVAPISAPHLTLSRPNSASPMSAVQRLDSLVGSPRGSSKDVTKSSPRSINGDEAATLRPKSSDGLPNQHRPVFAFSTPTYSAHLPRYDLAGAGPMVTNMIRKDVPPPSESITSAPSPIRRDVPPDASAYSSLSRRPRALVTPDKSSSSVADESSSFHRRPLTPKETTTEESDKSTLWYEYGCV</sequence>
<proteinExistence type="predicted"/>
<accession>A0ABP0FTC5</accession>
<reference evidence="2 3" key="1">
    <citation type="submission" date="2024-02" db="EMBL/GenBank/DDBJ databases">
        <authorList>
            <person name="Daric V."/>
            <person name="Darras S."/>
        </authorList>
    </citation>
    <scope>NUCLEOTIDE SEQUENCE [LARGE SCALE GENOMIC DNA]</scope>
</reference>
<dbReference type="EMBL" id="CAWYQH010000096">
    <property type="protein sequence ID" value="CAK8682862.1"/>
    <property type="molecule type" value="Genomic_DNA"/>
</dbReference>
<organism evidence="2 3">
    <name type="scientific">Clavelina lepadiformis</name>
    <name type="common">Light-bulb sea squirt</name>
    <name type="synonym">Ascidia lepadiformis</name>
    <dbReference type="NCBI Taxonomy" id="159417"/>
    <lineage>
        <taxon>Eukaryota</taxon>
        <taxon>Metazoa</taxon>
        <taxon>Chordata</taxon>
        <taxon>Tunicata</taxon>
        <taxon>Ascidiacea</taxon>
        <taxon>Aplousobranchia</taxon>
        <taxon>Clavelinidae</taxon>
        <taxon>Clavelina</taxon>
    </lineage>
</organism>
<name>A0ABP0FTC5_CLALP</name>